<feature type="domain" description="Amine oxidase" evidence="1">
    <location>
        <begin position="468"/>
        <end position="664"/>
    </location>
</feature>
<comment type="caution">
    <text evidence="2">The sequence shown here is derived from an EMBL/GenBank/DDBJ whole genome shotgun (WGS) entry which is preliminary data.</text>
</comment>
<dbReference type="EMBL" id="AHOT01000009">
    <property type="protein sequence ID" value="EIM16995.1"/>
    <property type="molecule type" value="Genomic_DNA"/>
</dbReference>
<evidence type="ECO:0000259" key="1">
    <source>
        <dbReference type="Pfam" id="PF01593"/>
    </source>
</evidence>
<accession>A0AB33WVR0</accession>
<proteinExistence type="predicted"/>
<reference evidence="2 3" key="1">
    <citation type="journal article" date="2012" name="PLoS Genet.">
        <title>Comparative Genomics of Plant-Associated Pseudomonas spp.: Insights into Diversity and Inheritance of Traits Involved in Multitrophic Interactions.</title>
        <authorList>
            <person name="Loper J.E."/>
            <person name="Hassan K.A."/>
            <person name="Mavrodi D.V."/>
            <person name="Davis E.W.II."/>
            <person name="Lim C.K."/>
            <person name="Shaffer B.T."/>
            <person name="Elbourne L.D."/>
            <person name="Stockwell V.O."/>
            <person name="Hartney S.L."/>
            <person name="Breakwell K."/>
            <person name="Henkels M.D."/>
            <person name="Tetu S.G."/>
            <person name="Rangel L.I."/>
            <person name="Kidarsa T.A."/>
            <person name="Wilson N.L."/>
            <person name="van de Mortel J.E."/>
            <person name="Song C."/>
            <person name="Blumhagen R."/>
            <person name="Radune D."/>
            <person name="Hostetler J.B."/>
            <person name="Brinkac L.M."/>
            <person name="Durkin A.S."/>
            <person name="Kluepfel D.A."/>
            <person name="Wechter W.P."/>
            <person name="Anderson A.J."/>
            <person name="Kim Y.C."/>
            <person name="Pierson L.S.III."/>
            <person name="Pierson E.A."/>
            <person name="Lindow S.E."/>
            <person name="Kobayashi D.Y."/>
            <person name="Raaijmakers J.M."/>
            <person name="Weller D.M."/>
            <person name="Thomashow L.S."/>
            <person name="Allen A.E."/>
            <person name="Paulsen I.T."/>
        </authorList>
    </citation>
    <scope>NUCLEOTIDE SEQUENCE [LARGE SCALE GENOMIC DNA]</scope>
    <source>
        <strain evidence="2 3">O6</strain>
    </source>
</reference>
<dbReference type="GO" id="GO:0016491">
    <property type="term" value="F:oxidoreductase activity"/>
    <property type="evidence" value="ECO:0007669"/>
    <property type="project" value="InterPro"/>
</dbReference>
<dbReference type="Proteomes" id="UP000003790">
    <property type="component" value="Chromosome"/>
</dbReference>
<dbReference type="SUPFAM" id="SSF51905">
    <property type="entry name" value="FAD/NAD(P)-binding domain"/>
    <property type="match status" value="1"/>
</dbReference>
<sequence length="686" mass="75759">MFHILREKSAGRAAIVSPTVDNFKQLPIYYPDQPMANWRALALGGMISSTTLNGTISVCVVGRGAGALGAMTELDEIAKKNPGLTIRVKNIYYDTEVELADDPEVNYDSKWGRIFTVKPGQNHQEIGCMRFPSIALLTWNYISKAYPTQGSEPLVRFPNPGRVPTQFIYRDMNVVFEVDGNGTVVAIAGMNSVEQIANLATMEAVKNGVITYMLTQVTESSSGRNISYFASVLVGDPGKDPLILEMTEEQIRQTWSEWNAFLAERDTPLIDIVQKAIDDLISTGAIEVTDSRDRAYFIELFGRYGLGTGGFRPLNNVTFNEIARLLIWNYSDEYLFPGNNGNSASANVDFAERLFNGLSSIQLESSVQKALFIGRRFEDARLTVVSYNPSSTSIEEVNYDYVILATAHHAAQRILEPFSGMKPLENMPRNSTLNFEINGSHFSYNTKDVFQHPFDSKKGATGSLYAGLKNLHMMRTTKYFTDVSNAEFEQYAPSGFQGTNRVKMVISDTDLAATYCLEGQNGTTNILVSYAWGDEASNETSALRGLSSYAGSADDSRLRVKHAQSANRFGQSKAFWVSDMLANAGSQSGYMYDWSADQDSRGGFKLDGVSETAFSTALYDHYRTSTHITEASQRLFVAGDSYSHYGGWLEGAFMTGITAVAAVMRSEFGESAFSEEGLRLFSEPTV</sequence>
<dbReference type="InterPro" id="IPR002937">
    <property type="entry name" value="Amino_oxidase"/>
</dbReference>
<dbReference type="Gene3D" id="3.50.50.60">
    <property type="entry name" value="FAD/NAD(P)-binding domain"/>
    <property type="match status" value="1"/>
</dbReference>
<protein>
    <recommendedName>
        <fullName evidence="1">Amine oxidase domain-containing protein</fullName>
    </recommendedName>
</protein>
<gene>
    <name evidence="2" type="ORF">PchlO6_6055</name>
</gene>
<organism evidence="2 3">
    <name type="scientific">Pseudomonas chlororaphis O6</name>
    <dbReference type="NCBI Taxonomy" id="1037915"/>
    <lineage>
        <taxon>Bacteria</taxon>
        <taxon>Pseudomonadati</taxon>
        <taxon>Pseudomonadota</taxon>
        <taxon>Gammaproteobacteria</taxon>
        <taxon>Pseudomonadales</taxon>
        <taxon>Pseudomonadaceae</taxon>
        <taxon>Pseudomonas</taxon>
    </lineage>
</organism>
<name>A0AB33WVR0_9PSED</name>
<dbReference type="RefSeq" id="WP_009051482.1">
    <property type="nucleotide sequence ID" value="NZ_CM001490.1"/>
</dbReference>
<evidence type="ECO:0000313" key="3">
    <source>
        <dbReference type="Proteomes" id="UP000003790"/>
    </source>
</evidence>
<dbReference type="Gene3D" id="3.90.660.60">
    <property type="match status" value="1"/>
</dbReference>
<evidence type="ECO:0000313" key="2">
    <source>
        <dbReference type="EMBL" id="EIM16995.1"/>
    </source>
</evidence>
<dbReference type="InterPro" id="IPR036188">
    <property type="entry name" value="FAD/NAD-bd_sf"/>
</dbReference>
<dbReference type="AlphaFoldDB" id="A0AB33WVR0"/>
<dbReference type="Pfam" id="PF01593">
    <property type="entry name" value="Amino_oxidase"/>
    <property type="match status" value="1"/>
</dbReference>